<keyword evidence="1" id="KW-0732">Signal</keyword>
<accession>A0A4U5PIM6</accession>
<evidence type="ECO:0000313" key="3">
    <source>
        <dbReference type="Proteomes" id="UP000298663"/>
    </source>
</evidence>
<dbReference type="EMBL" id="AZBU02000002">
    <property type="protein sequence ID" value="TKR96448.1"/>
    <property type="molecule type" value="Genomic_DNA"/>
</dbReference>
<gene>
    <name evidence="2" type="ORF">L596_010463</name>
</gene>
<dbReference type="Proteomes" id="UP000298663">
    <property type="component" value="Unassembled WGS sequence"/>
</dbReference>
<keyword evidence="3" id="KW-1185">Reference proteome</keyword>
<evidence type="ECO:0000256" key="1">
    <source>
        <dbReference type="SAM" id="SignalP"/>
    </source>
</evidence>
<dbReference type="AlphaFoldDB" id="A0A4U5PIM6"/>
<protein>
    <submittedName>
        <fullName evidence="2">Uncharacterized protein</fullName>
    </submittedName>
</protein>
<feature type="signal peptide" evidence="1">
    <location>
        <begin position="1"/>
        <end position="24"/>
    </location>
</feature>
<reference evidence="2 3" key="1">
    <citation type="journal article" date="2015" name="Genome Biol.">
        <title>Comparative genomics of Steinernema reveals deeply conserved gene regulatory networks.</title>
        <authorList>
            <person name="Dillman A.R."/>
            <person name="Macchietto M."/>
            <person name="Porter C.F."/>
            <person name="Rogers A."/>
            <person name="Williams B."/>
            <person name="Antoshechkin I."/>
            <person name="Lee M.M."/>
            <person name="Goodwin Z."/>
            <person name="Lu X."/>
            <person name="Lewis E.E."/>
            <person name="Goodrich-Blair H."/>
            <person name="Stock S.P."/>
            <person name="Adams B.J."/>
            <person name="Sternberg P.W."/>
            <person name="Mortazavi A."/>
        </authorList>
    </citation>
    <scope>NUCLEOTIDE SEQUENCE [LARGE SCALE GENOMIC DNA]</scope>
    <source>
        <strain evidence="2 3">ALL</strain>
    </source>
</reference>
<comment type="caution">
    <text evidence="2">The sequence shown here is derived from an EMBL/GenBank/DDBJ whole genome shotgun (WGS) entry which is preliminary data.</text>
</comment>
<sequence>MQRYCFYSCILLVILGSPNQSSSAQGHTIYPYSPAYPCPKLIIPNLSKRAKPSAWVTPVPLSTNVAHYI</sequence>
<feature type="chain" id="PRO_5020892273" evidence="1">
    <location>
        <begin position="25"/>
        <end position="69"/>
    </location>
</feature>
<reference evidence="2 3" key="2">
    <citation type="journal article" date="2019" name="G3 (Bethesda)">
        <title>Hybrid Assembly of the Genome of the Entomopathogenic Nematode Steinernema carpocapsae Identifies the X-Chromosome.</title>
        <authorList>
            <person name="Serra L."/>
            <person name="Macchietto M."/>
            <person name="Macias-Munoz A."/>
            <person name="McGill C.J."/>
            <person name="Rodriguez I.M."/>
            <person name="Rodriguez B."/>
            <person name="Murad R."/>
            <person name="Mortazavi A."/>
        </authorList>
    </citation>
    <scope>NUCLEOTIDE SEQUENCE [LARGE SCALE GENOMIC DNA]</scope>
    <source>
        <strain evidence="2 3">ALL</strain>
    </source>
</reference>
<proteinExistence type="predicted"/>
<evidence type="ECO:0000313" key="2">
    <source>
        <dbReference type="EMBL" id="TKR96448.1"/>
    </source>
</evidence>
<name>A0A4U5PIM6_STECR</name>
<organism evidence="2 3">
    <name type="scientific">Steinernema carpocapsae</name>
    <name type="common">Entomopathogenic nematode</name>
    <dbReference type="NCBI Taxonomy" id="34508"/>
    <lineage>
        <taxon>Eukaryota</taxon>
        <taxon>Metazoa</taxon>
        <taxon>Ecdysozoa</taxon>
        <taxon>Nematoda</taxon>
        <taxon>Chromadorea</taxon>
        <taxon>Rhabditida</taxon>
        <taxon>Tylenchina</taxon>
        <taxon>Panagrolaimomorpha</taxon>
        <taxon>Strongyloidoidea</taxon>
        <taxon>Steinernematidae</taxon>
        <taxon>Steinernema</taxon>
    </lineage>
</organism>